<keyword evidence="6" id="KW-0479">Metal-binding</keyword>
<evidence type="ECO:0000256" key="8">
    <source>
        <dbReference type="ARBA" id="ARBA00022801"/>
    </source>
</evidence>
<dbReference type="STRING" id="1081102.A0A162J3N8"/>
<reference evidence="14 15" key="1">
    <citation type="journal article" date="2016" name="Genome Biol. Evol.">
        <title>Divergent and convergent evolution of fungal pathogenicity.</title>
        <authorList>
            <person name="Shang Y."/>
            <person name="Xiao G."/>
            <person name="Zheng P."/>
            <person name="Cen K."/>
            <person name="Zhan S."/>
            <person name="Wang C."/>
        </authorList>
    </citation>
    <scope>NUCLEOTIDE SEQUENCE [LARGE SCALE GENOMIC DNA]</scope>
    <source>
        <strain evidence="14 15">RCEF 264</strain>
    </source>
</reference>
<dbReference type="EMBL" id="AZHD01000005">
    <property type="protein sequence ID" value="OAA63332.1"/>
    <property type="molecule type" value="Genomic_DNA"/>
</dbReference>
<dbReference type="Pfam" id="PF06437">
    <property type="entry name" value="ISN1"/>
    <property type="match status" value="2"/>
</dbReference>
<dbReference type="EC" id="3.1.3.99" evidence="4"/>
<evidence type="ECO:0000256" key="1">
    <source>
        <dbReference type="ARBA" id="ARBA00001946"/>
    </source>
</evidence>
<keyword evidence="10" id="KW-0460">Magnesium</keyword>
<dbReference type="GO" id="GO:0000287">
    <property type="term" value="F:magnesium ion binding"/>
    <property type="evidence" value="ECO:0007669"/>
    <property type="project" value="InterPro"/>
</dbReference>
<evidence type="ECO:0000256" key="7">
    <source>
        <dbReference type="ARBA" id="ARBA00022741"/>
    </source>
</evidence>
<evidence type="ECO:0000256" key="11">
    <source>
        <dbReference type="ARBA" id="ARBA00023080"/>
    </source>
</evidence>
<dbReference type="GO" id="GO:0071592">
    <property type="term" value="P:nicotinic acid riboside biosynthetic process"/>
    <property type="evidence" value="ECO:0007669"/>
    <property type="project" value="TreeGrafter"/>
</dbReference>
<dbReference type="GO" id="GO:0071590">
    <property type="term" value="P:nicotinamide riboside biosynthetic process"/>
    <property type="evidence" value="ECO:0007669"/>
    <property type="project" value="TreeGrafter"/>
</dbReference>
<keyword evidence="15" id="KW-1185">Reference proteome</keyword>
<evidence type="ECO:0000256" key="6">
    <source>
        <dbReference type="ARBA" id="ARBA00022723"/>
    </source>
</evidence>
<dbReference type="Proteomes" id="UP000076874">
    <property type="component" value="Unassembled WGS sequence"/>
</dbReference>
<dbReference type="OrthoDB" id="185373at2759"/>
<protein>
    <recommendedName>
        <fullName evidence="5">IMP-specific 5'-nucleotidase 1</fullName>
        <ecNumber evidence="4">3.1.3.99</ecNumber>
    </recommendedName>
</protein>
<evidence type="ECO:0000256" key="3">
    <source>
        <dbReference type="ARBA" id="ARBA00011881"/>
    </source>
</evidence>
<evidence type="ECO:0000256" key="2">
    <source>
        <dbReference type="ARBA" id="ARBA00005307"/>
    </source>
</evidence>
<sequence>MTILLTPAGDFEAVDAVFASNTAEVRRRYAEIMRDIEAMIEEHRLLQTAQDPRPSRLQLLVPTVGPFFTPLPLEAAFVYQDGRRHISSRRLVAPSFNDVRLTLNTAQLLALAGRATVAETAAAGAPPAIHRTDRLQLVTFDGDLTLYEDGQNLVPDSPLIPRILALLQRDIKVGIVTAAGYDAADKYYERLHGLLQAVHAATDLTDTQKHSLLVVGGEASFVFAYSASAAPAPLLAPIDPAVWMPDAMKAWPAADVAELLDLAETTLRACVERLQLPAQVLRKARAVGIVPLNRRTTVDAGSGWTGNARPADTHALLFLGMNSAARATSSSSSSSRATLEGGHTGSGAGARSGTSVGARTGARTGSTPGQYIKNPRVAQPCTTLHVGDQFLSAGANDFRARRAATTAWVANPAETEALLDELLALLE</sequence>
<dbReference type="GO" id="GO:0008253">
    <property type="term" value="F:5'-nucleotidase activity"/>
    <property type="evidence" value="ECO:0007669"/>
    <property type="project" value="InterPro"/>
</dbReference>
<keyword evidence="7" id="KW-0547">Nucleotide-binding</keyword>
<evidence type="ECO:0000313" key="15">
    <source>
        <dbReference type="Proteomes" id="UP000076874"/>
    </source>
</evidence>
<comment type="cofactor">
    <cofactor evidence="1">
        <name>Mg(2+)</name>
        <dbReference type="ChEBI" id="CHEBI:18420"/>
    </cofactor>
</comment>
<feature type="region of interest" description="Disordered" evidence="13">
    <location>
        <begin position="329"/>
        <end position="376"/>
    </location>
</feature>
<evidence type="ECO:0000313" key="14">
    <source>
        <dbReference type="EMBL" id="OAA63332.1"/>
    </source>
</evidence>
<evidence type="ECO:0000256" key="5">
    <source>
        <dbReference type="ARBA" id="ARBA00015544"/>
    </source>
</evidence>
<evidence type="ECO:0000256" key="12">
    <source>
        <dbReference type="ARBA" id="ARBA00047413"/>
    </source>
</evidence>
<evidence type="ECO:0000256" key="9">
    <source>
        <dbReference type="ARBA" id="ARBA00022840"/>
    </source>
</evidence>
<evidence type="ECO:0000256" key="13">
    <source>
        <dbReference type="SAM" id="MobiDB-lite"/>
    </source>
</evidence>
<gene>
    <name evidence="14" type="ORF">SPI_03495</name>
</gene>
<dbReference type="AlphaFoldDB" id="A0A162J3N8"/>
<comment type="caution">
    <text evidence="14">The sequence shown here is derived from an EMBL/GenBank/DDBJ whole genome shotgun (WGS) entry which is preliminary data.</text>
</comment>
<evidence type="ECO:0000256" key="4">
    <source>
        <dbReference type="ARBA" id="ARBA00012894"/>
    </source>
</evidence>
<accession>A0A162J3N8</accession>
<comment type="subunit">
    <text evidence="3">Homotetramer.</text>
</comment>
<dbReference type="PANTHER" id="PTHR28213">
    <property type="entry name" value="IMP-SPECIFIC 5'-NUCLEOTIDASE 1"/>
    <property type="match status" value="1"/>
</dbReference>
<keyword evidence="11" id="KW-0546">Nucleotide metabolism</keyword>
<dbReference type="GO" id="GO:0009117">
    <property type="term" value="P:nucleotide metabolic process"/>
    <property type="evidence" value="ECO:0007669"/>
    <property type="project" value="UniProtKB-KW"/>
</dbReference>
<keyword evidence="8" id="KW-0378">Hydrolase</keyword>
<dbReference type="GO" id="GO:0005524">
    <property type="term" value="F:ATP binding"/>
    <property type="evidence" value="ECO:0007669"/>
    <property type="project" value="UniProtKB-KW"/>
</dbReference>
<proteinExistence type="inferred from homology"/>
<organism evidence="14 15">
    <name type="scientific">Niveomyces insectorum RCEF 264</name>
    <dbReference type="NCBI Taxonomy" id="1081102"/>
    <lineage>
        <taxon>Eukaryota</taxon>
        <taxon>Fungi</taxon>
        <taxon>Dikarya</taxon>
        <taxon>Ascomycota</taxon>
        <taxon>Pezizomycotina</taxon>
        <taxon>Sordariomycetes</taxon>
        <taxon>Hypocreomycetidae</taxon>
        <taxon>Hypocreales</taxon>
        <taxon>Cordycipitaceae</taxon>
        <taxon>Niveomyces</taxon>
    </lineage>
</organism>
<comment type="catalytic activity">
    <reaction evidence="12">
        <text>IMP + H2O = inosine + phosphate</text>
        <dbReference type="Rhea" id="RHEA:27718"/>
        <dbReference type="ChEBI" id="CHEBI:15377"/>
        <dbReference type="ChEBI" id="CHEBI:17596"/>
        <dbReference type="ChEBI" id="CHEBI:43474"/>
        <dbReference type="ChEBI" id="CHEBI:58053"/>
        <dbReference type="EC" id="3.1.3.99"/>
    </reaction>
</comment>
<evidence type="ECO:0000256" key="10">
    <source>
        <dbReference type="ARBA" id="ARBA00022842"/>
    </source>
</evidence>
<dbReference type="InterPro" id="IPR009453">
    <property type="entry name" value="ISN1"/>
</dbReference>
<dbReference type="PANTHER" id="PTHR28213:SF1">
    <property type="entry name" value="IMP-SPECIFIC 5'-NUCLEOTIDASE 1"/>
    <property type="match status" value="1"/>
</dbReference>
<dbReference type="GO" id="GO:0006190">
    <property type="term" value="P:inosine salvage"/>
    <property type="evidence" value="ECO:0007669"/>
    <property type="project" value="InterPro"/>
</dbReference>
<comment type="similarity">
    <text evidence="2">Belongs to the ISN1 family.</text>
</comment>
<name>A0A162J3N8_9HYPO</name>
<feature type="compositionally biased region" description="Low complexity" evidence="13">
    <location>
        <begin position="329"/>
        <end position="338"/>
    </location>
</feature>
<keyword evidence="9" id="KW-0067">ATP-binding</keyword>